<keyword evidence="5" id="KW-0342">GTP-binding</keyword>
<dbReference type="Proteomes" id="UP000030355">
    <property type="component" value="Unassembled WGS sequence"/>
</dbReference>
<evidence type="ECO:0000313" key="9">
    <source>
        <dbReference type="EMBL" id="KGF97743.1"/>
    </source>
</evidence>
<keyword evidence="4 7" id="KW-1133">Transmembrane helix</keyword>
<dbReference type="eggNOG" id="COG1100">
    <property type="taxonomic scope" value="Bacteria"/>
</dbReference>
<comment type="caution">
    <text evidence="9">The sequence shown here is derived from an EMBL/GenBank/DDBJ whole genome shotgun (WGS) entry which is preliminary data.</text>
</comment>
<dbReference type="NCBIfam" id="TIGR00231">
    <property type="entry name" value="small_GTP"/>
    <property type="match status" value="1"/>
</dbReference>
<feature type="domain" description="G" evidence="8">
    <location>
        <begin position="89"/>
        <end position="203"/>
    </location>
</feature>
<organism evidence="9 10">
    <name type="scientific">Prochlorococcus marinus str. MIT 9201</name>
    <dbReference type="NCBI Taxonomy" id="93057"/>
    <lineage>
        <taxon>Bacteria</taxon>
        <taxon>Bacillati</taxon>
        <taxon>Cyanobacteriota</taxon>
        <taxon>Cyanophyceae</taxon>
        <taxon>Synechococcales</taxon>
        <taxon>Prochlorococcaceae</taxon>
        <taxon>Prochlorococcus</taxon>
    </lineage>
</organism>
<gene>
    <name evidence="9" type="ORF">EU95_0210</name>
</gene>
<dbReference type="PANTHER" id="PTHR42714">
    <property type="entry name" value="TRNA MODIFICATION GTPASE GTPBP3"/>
    <property type="match status" value="1"/>
</dbReference>
<dbReference type="SUPFAM" id="SSF52540">
    <property type="entry name" value="P-loop containing nucleoside triphosphate hydrolases"/>
    <property type="match status" value="1"/>
</dbReference>
<dbReference type="InterPro" id="IPR021147">
    <property type="entry name" value="DUF697"/>
</dbReference>
<dbReference type="EMBL" id="JNAL01000005">
    <property type="protein sequence ID" value="KGF97743.1"/>
    <property type="molecule type" value="Genomic_DNA"/>
</dbReference>
<feature type="transmembrane region" description="Helical" evidence="7">
    <location>
        <begin position="6"/>
        <end position="24"/>
    </location>
</feature>
<dbReference type="CDD" id="cd00880">
    <property type="entry name" value="Era_like"/>
    <property type="match status" value="1"/>
</dbReference>
<evidence type="ECO:0000313" key="10">
    <source>
        <dbReference type="Proteomes" id="UP000030355"/>
    </source>
</evidence>
<dbReference type="InterPro" id="IPR027417">
    <property type="entry name" value="P-loop_NTPase"/>
</dbReference>
<evidence type="ECO:0000256" key="7">
    <source>
        <dbReference type="SAM" id="Phobius"/>
    </source>
</evidence>
<evidence type="ECO:0000256" key="3">
    <source>
        <dbReference type="ARBA" id="ARBA00022741"/>
    </source>
</evidence>
<evidence type="ECO:0000256" key="5">
    <source>
        <dbReference type="ARBA" id="ARBA00023134"/>
    </source>
</evidence>
<dbReference type="GO" id="GO:0005829">
    <property type="term" value="C:cytosol"/>
    <property type="evidence" value="ECO:0007669"/>
    <property type="project" value="TreeGrafter"/>
</dbReference>
<keyword evidence="3" id="KW-0547">Nucleotide-binding</keyword>
<dbReference type="GO" id="GO:0030488">
    <property type="term" value="P:tRNA methylation"/>
    <property type="evidence" value="ECO:0007669"/>
    <property type="project" value="TreeGrafter"/>
</dbReference>
<keyword evidence="2 7" id="KW-0812">Transmembrane</keyword>
<dbReference type="InterPro" id="IPR006073">
    <property type="entry name" value="GTP-bd"/>
</dbReference>
<dbReference type="Gene3D" id="3.40.50.300">
    <property type="entry name" value="P-loop containing nucleotide triphosphate hydrolases"/>
    <property type="match status" value="1"/>
</dbReference>
<evidence type="ECO:0000256" key="2">
    <source>
        <dbReference type="ARBA" id="ARBA00022692"/>
    </source>
</evidence>
<dbReference type="Pfam" id="PF05128">
    <property type="entry name" value="DUF697"/>
    <property type="match status" value="1"/>
</dbReference>
<proteinExistence type="predicted"/>
<evidence type="ECO:0000259" key="8">
    <source>
        <dbReference type="Pfam" id="PF01926"/>
    </source>
</evidence>
<dbReference type="PANTHER" id="PTHR42714:SF2">
    <property type="entry name" value="TRNA MODIFICATION GTPASE GTPBP3, MITOCHONDRIAL"/>
    <property type="match status" value="1"/>
</dbReference>
<dbReference type="AlphaFoldDB" id="A0A0A2ABF3"/>
<reference evidence="10" key="1">
    <citation type="journal article" date="2014" name="Sci. Data">
        <title>Genomes of diverse isolates of the marine cyanobacterium Prochlorococcus.</title>
        <authorList>
            <person name="Biller S."/>
            <person name="Berube P."/>
            <person name="Thompson J."/>
            <person name="Kelly L."/>
            <person name="Roggensack S."/>
            <person name="Awad L."/>
            <person name="Roache-Johnson K."/>
            <person name="Ding H."/>
            <person name="Giovannoni S.J."/>
            <person name="Moore L.R."/>
            <person name="Chisholm S.W."/>
        </authorList>
    </citation>
    <scope>NUCLEOTIDE SEQUENCE [LARGE SCALE GENOMIC DNA]</scope>
    <source>
        <strain evidence="10">MIT 9201</strain>
    </source>
</reference>
<sequence>MNIYTLLFLIVIIYIFYNIDKKLFKKIVYKVIYKNKKNTLSFKNSYGAAKISLEGVEKINKKINDKVKVELLNYQKNKLESQLKTGDYKVTLFGAGSSGKTSIARSLLKNIVGQTSAKIGTTKQINSYKIRIPILKRNINIVDTPGLFEPSKLGEEREKATIIQASNSDLVLFVLDQDINKYEKYLITELLKLRKKIIIVLNKCDLRSRDDNNIIVKNIISITSAKKNKISVVQTIAVPQQSPYVKSEALNLVPEVESLFREIIETLDNNGEELLADNILFRSNKLGIKSKNFVQEQRYLMSNKVINKYMWITGGVILVNPLPAVDFLTTTSVNLQMIMELSKIYEIKLTKKDAKDLSKALLSALAKQGILKGGLAILSPILATSLTKIILSKSIQSVTAGWLIRIVGLSLIEYFKNGQDWGDGGIQEVVDKIYRISKREDILNNFVKEAISKIEMKKYFKSNKSLPPFTM</sequence>
<comment type="subcellular location">
    <subcellularLocation>
        <location evidence="1">Membrane</location>
        <topology evidence="1">Multi-pass membrane protein</topology>
    </subcellularLocation>
</comment>
<accession>A0A0A2ABF3</accession>
<evidence type="ECO:0000256" key="1">
    <source>
        <dbReference type="ARBA" id="ARBA00004141"/>
    </source>
</evidence>
<dbReference type="GO" id="GO:0005525">
    <property type="term" value="F:GTP binding"/>
    <property type="evidence" value="ECO:0007669"/>
    <property type="project" value="UniProtKB-KW"/>
</dbReference>
<dbReference type="InterPro" id="IPR005225">
    <property type="entry name" value="Small_GTP-bd"/>
</dbReference>
<evidence type="ECO:0000256" key="6">
    <source>
        <dbReference type="ARBA" id="ARBA00023136"/>
    </source>
</evidence>
<dbReference type="Pfam" id="PF01926">
    <property type="entry name" value="MMR_HSR1"/>
    <property type="match status" value="1"/>
</dbReference>
<name>A0A0A2ABF3_PROMR</name>
<evidence type="ECO:0000256" key="4">
    <source>
        <dbReference type="ARBA" id="ARBA00022989"/>
    </source>
</evidence>
<protein>
    <submittedName>
        <fullName evidence="9">GTPase SAR1 and related small G protein</fullName>
    </submittedName>
</protein>
<dbReference type="GO" id="GO:0002098">
    <property type="term" value="P:tRNA wobble uridine modification"/>
    <property type="evidence" value="ECO:0007669"/>
    <property type="project" value="TreeGrafter"/>
</dbReference>
<dbReference type="eggNOG" id="COG3597">
    <property type="taxonomic scope" value="Bacteria"/>
</dbReference>
<dbReference type="GO" id="GO:0016020">
    <property type="term" value="C:membrane"/>
    <property type="evidence" value="ECO:0007669"/>
    <property type="project" value="UniProtKB-SubCell"/>
</dbReference>
<dbReference type="STRING" id="93057.EU95_0210"/>
<keyword evidence="6 7" id="KW-0472">Membrane</keyword>